<evidence type="ECO:0000259" key="2">
    <source>
        <dbReference type="Pfam" id="PF04149"/>
    </source>
</evidence>
<name>A0ABX8CBS9_9ACTN</name>
<sequence>MSPEKSFKALCQHRRKHDEKLSTEWKKSARSGGNGGQCVEAKRISAGAAVRDTRNRHLGRLEADSTEWTALLEAVKGSAP</sequence>
<feature type="region of interest" description="Disordered" evidence="1">
    <location>
        <begin position="18"/>
        <end position="38"/>
    </location>
</feature>
<evidence type="ECO:0000313" key="3">
    <source>
        <dbReference type="EMBL" id="QUX31880.1"/>
    </source>
</evidence>
<feature type="compositionally biased region" description="Basic and acidic residues" evidence="1">
    <location>
        <begin position="18"/>
        <end position="27"/>
    </location>
</feature>
<protein>
    <submittedName>
        <fullName evidence="3">DUF397 domain-containing protein</fullName>
    </submittedName>
</protein>
<dbReference type="InterPro" id="IPR007278">
    <property type="entry name" value="DUF397"/>
</dbReference>
<evidence type="ECO:0000313" key="4">
    <source>
        <dbReference type="Proteomes" id="UP000678016"/>
    </source>
</evidence>
<dbReference type="Pfam" id="PF04149">
    <property type="entry name" value="DUF397"/>
    <property type="match status" value="1"/>
</dbReference>
<keyword evidence="4" id="KW-1185">Reference proteome</keyword>
<reference evidence="4" key="1">
    <citation type="submission" date="2021-05" db="EMBL/GenBank/DDBJ databases">
        <title>Direct Submission.</title>
        <authorList>
            <person name="Li K."/>
            <person name="Gao J."/>
        </authorList>
    </citation>
    <scope>NUCLEOTIDE SEQUENCE [LARGE SCALE GENOMIC DNA]</scope>
    <source>
        <strain evidence="4">HDS12</strain>
    </source>
</reference>
<dbReference type="Proteomes" id="UP000678016">
    <property type="component" value="Chromosome"/>
</dbReference>
<feature type="domain" description="DUF397" evidence="2">
    <location>
        <begin position="24"/>
        <end position="76"/>
    </location>
</feature>
<dbReference type="EMBL" id="CP074132">
    <property type="protein sequence ID" value="QUX31880.1"/>
    <property type="molecule type" value="Genomic_DNA"/>
</dbReference>
<organism evidence="3 4">
    <name type="scientific">Nocardiopsis akebiae</name>
    <dbReference type="NCBI Taxonomy" id="2831968"/>
    <lineage>
        <taxon>Bacteria</taxon>
        <taxon>Bacillati</taxon>
        <taxon>Actinomycetota</taxon>
        <taxon>Actinomycetes</taxon>
        <taxon>Streptosporangiales</taxon>
        <taxon>Nocardiopsidaceae</taxon>
        <taxon>Nocardiopsis</taxon>
    </lineage>
</organism>
<proteinExistence type="predicted"/>
<evidence type="ECO:0000256" key="1">
    <source>
        <dbReference type="SAM" id="MobiDB-lite"/>
    </source>
</evidence>
<gene>
    <name evidence="3" type="ORF">KGD83_21000</name>
</gene>
<accession>A0ABX8CBS9</accession>